<sequence length="96" mass="10860">MLAKILGQTNVLLITSIEINFSPYSRPMVVQYKKADNQYQFSIQGEASEKEVEALLKRFQELLHPEPGLRVNLVLDCTDYLGRRSAEPIHPEGGES</sequence>
<proteinExistence type="predicted"/>
<gene>
    <name evidence="1" type="ORF">CMN54_07730</name>
</gene>
<reference evidence="2" key="1">
    <citation type="submission" date="2017-09" db="EMBL/GenBank/DDBJ databases">
        <title>The Reconstruction of 2,631 Draft Metagenome-Assembled Genomes from the Global Oceans.</title>
        <authorList>
            <person name="Tully B.J."/>
            <person name="Graham E.D."/>
            <person name="Heidelberg J.F."/>
        </authorList>
    </citation>
    <scope>NUCLEOTIDE SEQUENCE [LARGE SCALE GENOMIC DNA]</scope>
</reference>
<comment type="caution">
    <text evidence="1">The sequence shown here is derived from an EMBL/GenBank/DDBJ whole genome shotgun (WGS) entry which is preliminary data.</text>
</comment>
<organism evidence="1 2">
    <name type="scientific">SAR324 cluster bacterium</name>
    <dbReference type="NCBI Taxonomy" id="2024889"/>
    <lineage>
        <taxon>Bacteria</taxon>
        <taxon>Deltaproteobacteria</taxon>
        <taxon>SAR324 cluster</taxon>
    </lineage>
</organism>
<dbReference type="Proteomes" id="UP000226525">
    <property type="component" value="Unassembled WGS sequence"/>
</dbReference>
<dbReference type="AlphaFoldDB" id="A0A2D6YJG2"/>
<accession>A0A2D6YJG2</accession>
<name>A0A2D6YJG2_9DELT</name>
<dbReference type="EMBL" id="NZEX01000088">
    <property type="protein sequence ID" value="MAH63320.1"/>
    <property type="molecule type" value="Genomic_DNA"/>
</dbReference>
<evidence type="ECO:0000313" key="2">
    <source>
        <dbReference type="Proteomes" id="UP000226525"/>
    </source>
</evidence>
<evidence type="ECO:0000313" key="1">
    <source>
        <dbReference type="EMBL" id="MAH63320.1"/>
    </source>
</evidence>
<protein>
    <submittedName>
        <fullName evidence="1">Uncharacterized protein</fullName>
    </submittedName>
</protein>